<sequence>MASSDRAGEAYRFDGLRALYVNCTLKRSPEVSNTEGLLERSRALVEERGVTTEVVRAVDHDIAAGVFPACASTAGRATSGPCCTSG</sequence>
<accession>A0A4D4L668</accession>
<dbReference type="Proteomes" id="UP000301309">
    <property type="component" value="Unassembled WGS sequence"/>
</dbReference>
<dbReference type="AlphaFoldDB" id="A0A4D4L668"/>
<keyword evidence="2" id="KW-1185">Reference proteome</keyword>
<proteinExistence type="predicted"/>
<comment type="caution">
    <text evidence="1">The sequence shown here is derived from an EMBL/GenBank/DDBJ whole genome shotgun (WGS) entry which is preliminary data.</text>
</comment>
<evidence type="ECO:0000313" key="1">
    <source>
        <dbReference type="EMBL" id="GDY55904.1"/>
    </source>
</evidence>
<organism evidence="1 2">
    <name type="scientific">Streptomyces violaceusniger</name>
    <dbReference type="NCBI Taxonomy" id="68280"/>
    <lineage>
        <taxon>Bacteria</taxon>
        <taxon>Bacillati</taxon>
        <taxon>Actinomycetota</taxon>
        <taxon>Actinomycetes</taxon>
        <taxon>Kitasatosporales</taxon>
        <taxon>Streptomycetaceae</taxon>
        <taxon>Streptomyces</taxon>
        <taxon>Streptomyces violaceusniger group</taxon>
    </lineage>
</organism>
<evidence type="ECO:0000313" key="2">
    <source>
        <dbReference type="Proteomes" id="UP000301309"/>
    </source>
</evidence>
<protein>
    <recommendedName>
        <fullName evidence="3">Flavodoxin-like domain-containing protein</fullName>
    </recommendedName>
</protein>
<gene>
    <name evidence="1" type="ORF">SVIO_065270</name>
</gene>
<evidence type="ECO:0008006" key="3">
    <source>
        <dbReference type="Google" id="ProtNLM"/>
    </source>
</evidence>
<name>A0A4D4L668_STRVO</name>
<dbReference type="EMBL" id="BJHW01000001">
    <property type="protein sequence ID" value="GDY55904.1"/>
    <property type="molecule type" value="Genomic_DNA"/>
</dbReference>
<reference evidence="1 2" key="1">
    <citation type="journal article" date="2020" name="Int. J. Syst. Evol. Microbiol.">
        <title>Reclassification of Streptomyces castelarensis and Streptomyces sporoclivatus as later heterotypic synonyms of Streptomyces antimycoticus.</title>
        <authorList>
            <person name="Komaki H."/>
            <person name="Tamura T."/>
        </authorList>
    </citation>
    <scope>NUCLEOTIDE SEQUENCE [LARGE SCALE GENOMIC DNA]</scope>
    <source>
        <strain evidence="1 2">NBRC 13459</strain>
    </source>
</reference>